<evidence type="ECO:0000259" key="8">
    <source>
        <dbReference type="Pfam" id="PF01138"/>
    </source>
</evidence>
<dbReference type="InterPro" id="IPR050080">
    <property type="entry name" value="RNase_PH"/>
</dbReference>
<evidence type="ECO:0000256" key="1">
    <source>
        <dbReference type="ARBA" id="ARBA00004496"/>
    </source>
</evidence>
<dbReference type="Gene3D" id="3.30.230.70">
    <property type="entry name" value="GHMP Kinase, N-terminal domain"/>
    <property type="match status" value="1"/>
</dbReference>
<evidence type="ECO:0000313" key="10">
    <source>
        <dbReference type="EMBL" id="OCF59172.1"/>
    </source>
</evidence>
<dbReference type="SUPFAM" id="SSF55666">
    <property type="entry name" value="Ribonuclease PH domain 2-like"/>
    <property type="match status" value="1"/>
</dbReference>
<dbReference type="OrthoDB" id="437922at2759"/>
<feature type="domain" description="Exoribonuclease phosphorolytic" evidence="8">
    <location>
        <begin position="23"/>
        <end position="152"/>
    </location>
</feature>
<dbReference type="InterPro" id="IPR036345">
    <property type="entry name" value="ExoRNase_PH_dom2_sf"/>
</dbReference>
<dbReference type="GO" id="GO:0000177">
    <property type="term" value="C:cytoplasmic exosome (RNase complex)"/>
    <property type="evidence" value="ECO:0007669"/>
    <property type="project" value="TreeGrafter"/>
</dbReference>
<dbReference type="FunFam" id="3.30.230.70:FF:000004">
    <property type="entry name" value="Exosome complex component Rrp41"/>
    <property type="match status" value="1"/>
</dbReference>
<dbReference type="GO" id="GO:0005730">
    <property type="term" value="C:nucleolus"/>
    <property type="evidence" value="ECO:0007669"/>
    <property type="project" value="UniProtKB-SubCell"/>
</dbReference>
<protein>
    <recommendedName>
        <fullName evidence="7">Ribosomal RNA-processing protein 41</fullName>
    </recommendedName>
</protein>
<dbReference type="GO" id="GO:0071051">
    <property type="term" value="P:poly(A)-dependent snoRNA 3'-end processing"/>
    <property type="evidence" value="ECO:0007669"/>
    <property type="project" value="TreeGrafter"/>
</dbReference>
<evidence type="ECO:0000256" key="2">
    <source>
        <dbReference type="ARBA" id="ARBA00004604"/>
    </source>
</evidence>
<organism evidence="10 11">
    <name type="scientific">Kwoniella mangroviensis CBS 10435</name>
    <dbReference type="NCBI Taxonomy" id="1331196"/>
    <lineage>
        <taxon>Eukaryota</taxon>
        <taxon>Fungi</taxon>
        <taxon>Dikarya</taxon>
        <taxon>Basidiomycota</taxon>
        <taxon>Agaricomycotina</taxon>
        <taxon>Tremellomycetes</taxon>
        <taxon>Tremellales</taxon>
        <taxon>Cryptococcaceae</taxon>
        <taxon>Kwoniella</taxon>
    </lineage>
</organism>
<dbReference type="Pfam" id="PF03725">
    <property type="entry name" value="RNase_PH_C"/>
    <property type="match status" value="1"/>
</dbReference>
<reference evidence="10 11" key="1">
    <citation type="submission" date="2013-07" db="EMBL/GenBank/DDBJ databases">
        <title>The Genome Sequence of Kwoniella mangroviensis CBS10435.</title>
        <authorList>
            <consortium name="The Broad Institute Genome Sequencing Platform"/>
            <person name="Cuomo C."/>
            <person name="Litvintseva A."/>
            <person name="Chen Y."/>
            <person name="Heitman J."/>
            <person name="Sun S."/>
            <person name="Springer D."/>
            <person name="Dromer F."/>
            <person name="Young S.K."/>
            <person name="Zeng Q."/>
            <person name="Gargeya S."/>
            <person name="Fitzgerald M."/>
            <person name="Abouelleil A."/>
            <person name="Alvarado L."/>
            <person name="Berlin A.M."/>
            <person name="Chapman S.B."/>
            <person name="Dewar J."/>
            <person name="Goldberg J."/>
            <person name="Griggs A."/>
            <person name="Gujja S."/>
            <person name="Hansen M."/>
            <person name="Howarth C."/>
            <person name="Imamovic A."/>
            <person name="Larimer J."/>
            <person name="McCowan C."/>
            <person name="Murphy C."/>
            <person name="Pearson M."/>
            <person name="Priest M."/>
            <person name="Roberts A."/>
            <person name="Saif S."/>
            <person name="Shea T."/>
            <person name="Sykes S."/>
            <person name="Wortman J."/>
            <person name="Nusbaum C."/>
            <person name="Birren B."/>
        </authorList>
    </citation>
    <scope>NUCLEOTIDE SEQUENCE [LARGE SCALE GENOMIC DNA]</scope>
    <source>
        <strain evidence="10 11">CBS 10435</strain>
    </source>
</reference>
<dbReference type="AlphaFoldDB" id="A0A1B9IUG1"/>
<keyword evidence="5" id="KW-0271">Exosome</keyword>
<dbReference type="Proteomes" id="UP000092583">
    <property type="component" value="Unassembled WGS sequence"/>
</dbReference>
<accession>A0A1B9IUG1</accession>
<dbReference type="GO" id="GO:0000176">
    <property type="term" value="C:nuclear exosome (RNase complex)"/>
    <property type="evidence" value="ECO:0007669"/>
    <property type="project" value="UniProtKB-ARBA"/>
</dbReference>
<dbReference type="InterPro" id="IPR001247">
    <property type="entry name" value="ExoRNase_PH_dom1"/>
</dbReference>
<dbReference type="EMBL" id="KI669461">
    <property type="protein sequence ID" value="OCF59172.1"/>
    <property type="molecule type" value="Genomic_DNA"/>
</dbReference>
<dbReference type="GO" id="GO:0071028">
    <property type="term" value="P:nuclear mRNA surveillance"/>
    <property type="evidence" value="ECO:0007669"/>
    <property type="project" value="TreeGrafter"/>
</dbReference>
<evidence type="ECO:0000256" key="7">
    <source>
        <dbReference type="ARBA" id="ARBA00077929"/>
    </source>
</evidence>
<sequence length="258" mass="28025">MSSSRIEILNDGGLRHDARRPYELRSTSFQLDTHPTAEGSSTVTQGLTTVQVSVFGPREPKSRSTASHDKAIINVEVGVVPWAQGGGGKRIRGDKRLQEIGASIRQTFEPVIMTHLYPRSEIFINVQVLSADGGILPTAINATTLSLISAGISITDYVCSVSIGLHLTQPLLDLSYIEENDLPNLILASLTNSGKITLAQMETRLHLDRFQEMLELGTEACKVLKDEMDQVVKDNTGRLVERMNVRVGGGGGGMTIDQ</sequence>
<comment type="subcellular location">
    <subcellularLocation>
        <location evidence="1">Cytoplasm</location>
    </subcellularLocation>
    <subcellularLocation>
        <location evidence="2">Nucleus</location>
        <location evidence="2">Nucleolus</location>
    </subcellularLocation>
</comment>
<evidence type="ECO:0000259" key="9">
    <source>
        <dbReference type="Pfam" id="PF03725"/>
    </source>
</evidence>
<dbReference type="GO" id="GO:0003723">
    <property type="term" value="F:RNA binding"/>
    <property type="evidence" value="ECO:0007669"/>
    <property type="project" value="TreeGrafter"/>
</dbReference>
<dbReference type="InterPro" id="IPR027408">
    <property type="entry name" value="PNPase/RNase_PH_dom_sf"/>
</dbReference>
<name>A0A1B9IUG1_9TREE</name>
<dbReference type="InterPro" id="IPR015847">
    <property type="entry name" value="ExoRNase_PH_dom2"/>
</dbReference>
<evidence type="ECO:0000256" key="3">
    <source>
        <dbReference type="ARBA" id="ARBA00006678"/>
    </source>
</evidence>
<dbReference type="CDD" id="cd11370">
    <property type="entry name" value="RNase_PH_RRP41"/>
    <property type="match status" value="1"/>
</dbReference>
<dbReference type="STRING" id="1331196.A0A1B9IUG1"/>
<evidence type="ECO:0000313" key="11">
    <source>
        <dbReference type="Proteomes" id="UP000092583"/>
    </source>
</evidence>
<reference evidence="11" key="2">
    <citation type="submission" date="2013-12" db="EMBL/GenBank/DDBJ databases">
        <title>Evolution of pathogenesis and genome organization in the Tremellales.</title>
        <authorList>
            <person name="Cuomo C."/>
            <person name="Litvintseva A."/>
            <person name="Heitman J."/>
            <person name="Chen Y."/>
            <person name="Sun S."/>
            <person name="Springer D."/>
            <person name="Dromer F."/>
            <person name="Young S."/>
            <person name="Zeng Q."/>
            <person name="Chapman S."/>
            <person name="Gujja S."/>
            <person name="Saif S."/>
            <person name="Birren B."/>
        </authorList>
    </citation>
    <scope>NUCLEOTIDE SEQUENCE [LARGE SCALE GENOMIC DNA]</scope>
    <source>
        <strain evidence="11">CBS 10435</strain>
    </source>
</reference>
<comment type="subunit">
    <text evidence="6">Component of the RNA exosome complex. Specifically part of the catalytically inactive RNA exosome core complex (Exo-9) which may associate with the catalytic subunits RRP6 and DIS3 in cytoplasmic- and nuclear-specific RNA exosome complex forms. Exo-9 is formed by a hexameric base ring of RNase PH domain-containing subunits and a cap ring consisting of CSL4, RRP4 and RRP40.</text>
</comment>
<dbReference type="PANTHER" id="PTHR11953:SF0">
    <property type="entry name" value="EXOSOME COMPLEX COMPONENT RRP41"/>
    <property type="match status" value="1"/>
</dbReference>
<comment type="similarity">
    <text evidence="3">Belongs to the RNase PH family.</text>
</comment>
<evidence type="ECO:0000256" key="5">
    <source>
        <dbReference type="ARBA" id="ARBA00022835"/>
    </source>
</evidence>
<proteinExistence type="inferred from homology"/>
<dbReference type="SUPFAM" id="SSF54211">
    <property type="entry name" value="Ribosomal protein S5 domain 2-like"/>
    <property type="match status" value="1"/>
</dbReference>
<evidence type="ECO:0000256" key="4">
    <source>
        <dbReference type="ARBA" id="ARBA00022490"/>
    </source>
</evidence>
<dbReference type="GO" id="GO:0034475">
    <property type="term" value="P:U4 snRNA 3'-end processing"/>
    <property type="evidence" value="ECO:0007669"/>
    <property type="project" value="TreeGrafter"/>
</dbReference>
<feature type="domain" description="Exoribonuclease phosphorolytic" evidence="9">
    <location>
        <begin position="156"/>
        <end position="219"/>
    </location>
</feature>
<evidence type="ECO:0000256" key="6">
    <source>
        <dbReference type="ARBA" id="ARBA00063066"/>
    </source>
</evidence>
<keyword evidence="11" id="KW-1185">Reference proteome</keyword>
<dbReference type="PANTHER" id="PTHR11953">
    <property type="entry name" value="EXOSOME COMPLEX COMPONENT"/>
    <property type="match status" value="1"/>
</dbReference>
<dbReference type="InterPro" id="IPR020568">
    <property type="entry name" value="Ribosomal_Su5_D2-typ_SF"/>
</dbReference>
<dbReference type="GO" id="GO:0016075">
    <property type="term" value="P:rRNA catabolic process"/>
    <property type="evidence" value="ECO:0007669"/>
    <property type="project" value="TreeGrafter"/>
</dbReference>
<keyword evidence="4" id="KW-0963">Cytoplasm</keyword>
<gene>
    <name evidence="10" type="ORF">L486_03673</name>
</gene>
<dbReference type="Pfam" id="PF01138">
    <property type="entry name" value="RNase_PH"/>
    <property type="match status" value="1"/>
</dbReference>